<organism evidence="1 2">
    <name type="scientific">Avena sativa</name>
    <name type="common">Oat</name>
    <dbReference type="NCBI Taxonomy" id="4498"/>
    <lineage>
        <taxon>Eukaryota</taxon>
        <taxon>Viridiplantae</taxon>
        <taxon>Streptophyta</taxon>
        <taxon>Embryophyta</taxon>
        <taxon>Tracheophyta</taxon>
        <taxon>Spermatophyta</taxon>
        <taxon>Magnoliopsida</taxon>
        <taxon>Liliopsida</taxon>
        <taxon>Poales</taxon>
        <taxon>Poaceae</taxon>
        <taxon>BOP clade</taxon>
        <taxon>Pooideae</taxon>
        <taxon>Poodae</taxon>
        <taxon>Poeae</taxon>
        <taxon>Poeae Chloroplast Group 1 (Aveneae type)</taxon>
        <taxon>Aveninae</taxon>
        <taxon>Avena</taxon>
    </lineage>
</organism>
<dbReference type="EnsemblPlants" id="AVESA.00010b.r2.1CG0112950.1">
    <property type="protein sequence ID" value="AVESA.00010b.r2.1CG0112950.1.CDS"/>
    <property type="gene ID" value="AVESA.00010b.r2.1CG0112950"/>
</dbReference>
<reference evidence="1" key="1">
    <citation type="submission" date="2021-05" db="EMBL/GenBank/DDBJ databases">
        <authorList>
            <person name="Scholz U."/>
            <person name="Mascher M."/>
            <person name="Fiebig A."/>
        </authorList>
    </citation>
    <scope>NUCLEOTIDE SEQUENCE [LARGE SCALE GENOMIC DNA]</scope>
</reference>
<name>A0ACD5TR78_AVESA</name>
<dbReference type="Proteomes" id="UP001732700">
    <property type="component" value="Chromosome 1C"/>
</dbReference>
<proteinExistence type="predicted"/>
<protein>
    <submittedName>
        <fullName evidence="1">Uncharacterized protein</fullName>
    </submittedName>
</protein>
<accession>A0ACD5TR78</accession>
<evidence type="ECO:0000313" key="1">
    <source>
        <dbReference type="EnsemblPlants" id="AVESA.00010b.r2.1CG0112950.1.CDS"/>
    </source>
</evidence>
<sequence>MGRKLFLKIVYVIRVFDSYFKCKKDCTGMVETSGYENTRIRSSRKQSNFTKEQEACRKDVENAFGVLQARFVVFWFPALAWSQEHIWEVKNACVILHNMIIKSERDEPVLDESESAQPYFR</sequence>
<evidence type="ECO:0000313" key="2">
    <source>
        <dbReference type="Proteomes" id="UP001732700"/>
    </source>
</evidence>
<reference evidence="1" key="2">
    <citation type="submission" date="2025-09" db="UniProtKB">
        <authorList>
            <consortium name="EnsemblPlants"/>
        </authorList>
    </citation>
    <scope>IDENTIFICATION</scope>
</reference>
<keyword evidence="2" id="KW-1185">Reference proteome</keyword>